<evidence type="ECO:0000256" key="2">
    <source>
        <dbReference type="SAM" id="SignalP"/>
    </source>
</evidence>
<dbReference type="AlphaFoldDB" id="A0A540WWD8"/>
<keyword evidence="2" id="KW-0732">Signal</keyword>
<feature type="signal peptide" evidence="2">
    <location>
        <begin position="1"/>
        <end position="23"/>
    </location>
</feature>
<accession>A0A540WWD8</accession>
<keyword evidence="4" id="KW-1185">Reference proteome</keyword>
<gene>
    <name evidence="3" type="ORF">FJV41_24525</name>
</gene>
<evidence type="ECO:0008006" key="5">
    <source>
        <dbReference type="Google" id="ProtNLM"/>
    </source>
</evidence>
<dbReference type="Proteomes" id="UP000315369">
    <property type="component" value="Unassembled WGS sequence"/>
</dbReference>
<sequence length="171" mass="17826">MKNPVLAAVGLCLWLVTPGTVLAAPRAFDFSSRGRSTRVTESRPFFGQRLMAEGNRLRALSVDGHTSSSDVIPTHVWLVPLILTGAGLAAGIAVCAAHDAGGEGCGTSLLTGIMLGLSLGAGYLRLVTGSDWDWEDDEAAATRTRLSLPMKLTPSLGVVNDRAVLGLGGHF</sequence>
<dbReference type="EMBL" id="VIFM01000104">
    <property type="protein sequence ID" value="TQF13322.1"/>
    <property type="molecule type" value="Genomic_DNA"/>
</dbReference>
<organism evidence="3 4">
    <name type="scientific">Myxococcus llanfairpwllgwyngyllgogerychwyrndrobwllllantysiliogogogochensis</name>
    <dbReference type="NCBI Taxonomy" id="2590453"/>
    <lineage>
        <taxon>Bacteria</taxon>
        <taxon>Pseudomonadati</taxon>
        <taxon>Myxococcota</taxon>
        <taxon>Myxococcia</taxon>
        <taxon>Myxococcales</taxon>
        <taxon>Cystobacterineae</taxon>
        <taxon>Myxococcaceae</taxon>
        <taxon>Myxococcus</taxon>
    </lineage>
</organism>
<keyword evidence="1" id="KW-0472">Membrane</keyword>
<evidence type="ECO:0000313" key="4">
    <source>
        <dbReference type="Proteomes" id="UP000315369"/>
    </source>
</evidence>
<keyword evidence="1" id="KW-0812">Transmembrane</keyword>
<dbReference type="OrthoDB" id="9887271at2"/>
<dbReference type="RefSeq" id="WP_141644971.1">
    <property type="nucleotide sequence ID" value="NZ_VIFM01000104.1"/>
</dbReference>
<reference evidence="3 4" key="1">
    <citation type="submission" date="2019-06" db="EMBL/GenBank/DDBJ databases">
        <authorList>
            <person name="Livingstone P."/>
            <person name="Whitworth D."/>
        </authorList>
    </citation>
    <scope>NUCLEOTIDE SEQUENCE [LARGE SCALE GENOMIC DNA]</scope>
    <source>
        <strain evidence="3 4">AM401</strain>
    </source>
</reference>
<comment type="caution">
    <text evidence="3">The sequence shown here is derived from an EMBL/GenBank/DDBJ whole genome shotgun (WGS) entry which is preliminary data.</text>
</comment>
<name>A0A540WWD8_9BACT</name>
<protein>
    <recommendedName>
        <fullName evidence="5">Lipoprotein</fullName>
    </recommendedName>
</protein>
<evidence type="ECO:0000313" key="3">
    <source>
        <dbReference type="EMBL" id="TQF13322.1"/>
    </source>
</evidence>
<keyword evidence="1" id="KW-1133">Transmembrane helix</keyword>
<evidence type="ECO:0000256" key="1">
    <source>
        <dbReference type="SAM" id="Phobius"/>
    </source>
</evidence>
<proteinExistence type="predicted"/>
<feature type="transmembrane region" description="Helical" evidence="1">
    <location>
        <begin position="109"/>
        <end position="126"/>
    </location>
</feature>
<feature type="transmembrane region" description="Helical" evidence="1">
    <location>
        <begin position="77"/>
        <end position="97"/>
    </location>
</feature>
<feature type="chain" id="PRO_5021993388" description="Lipoprotein" evidence="2">
    <location>
        <begin position="24"/>
        <end position="171"/>
    </location>
</feature>